<keyword evidence="9 11" id="KW-1133">Transmembrane helix</keyword>
<keyword evidence="5" id="KW-0645">Protease</keyword>
<evidence type="ECO:0000256" key="1">
    <source>
        <dbReference type="ARBA" id="ARBA00004141"/>
    </source>
</evidence>
<keyword evidence="3" id="KW-0150">Chloroplast</keyword>
<evidence type="ECO:0000256" key="10">
    <source>
        <dbReference type="ARBA" id="ARBA00023136"/>
    </source>
</evidence>
<evidence type="ECO:0000256" key="4">
    <source>
        <dbReference type="ARBA" id="ARBA00022640"/>
    </source>
</evidence>
<evidence type="ECO:0000256" key="7">
    <source>
        <dbReference type="ARBA" id="ARBA00022801"/>
    </source>
</evidence>
<feature type="transmembrane region" description="Helical" evidence="11">
    <location>
        <begin position="159"/>
        <end position="179"/>
    </location>
</feature>
<dbReference type="AlphaFoldDB" id="A0A3B1DNN0"/>
<evidence type="ECO:0000256" key="8">
    <source>
        <dbReference type="ARBA" id="ARBA00022946"/>
    </source>
</evidence>
<dbReference type="InterPro" id="IPR044838">
    <property type="entry name" value="EGY1-like"/>
</dbReference>
<comment type="subcellular location">
    <subcellularLocation>
        <location evidence="1">Membrane</location>
        <topology evidence="1">Multi-pass membrane protein</topology>
    </subcellularLocation>
    <subcellularLocation>
        <location evidence="2">Plastid</location>
        <location evidence="2">Chloroplast</location>
    </subcellularLocation>
</comment>
<gene>
    <name evidence="13" type="ORF">MNBD_PLANCTO02-1172</name>
</gene>
<evidence type="ECO:0000256" key="6">
    <source>
        <dbReference type="ARBA" id="ARBA00022692"/>
    </source>
</evidence>
<dbReference type="GO" id="GO:0009507">
    <property type="term" value="C:chloroplast"/>
    <property type="evidence" value="ECO:0007669"/>
    <property type="project" value="UniProtKB-SubCell"/>
</dbReference>
<dbReference type="Pfam" id="PF02163">
    <property type="entry name" value="Peptidase_M50"/>
    <property type="match status" value="1"/>
</dbReference>
<keyword evidence="8" id="KW-0809">Transit peptide</keyword>
<keyword evidence="6 11" id="KW-0812">Transmembrane</keyword>
<evidence type="ECO:0000256" key="9">
    <source>
        <dbReference type="ARBA" id="ARBA00022989"/>
    </source>
</evidence>
<sequence length="371" mass="41434">MEPYNPHDEPLEVTDFQPHPVELFDQQGRYVPTQMEYQYRFKKRRRLAIILFLATCLSVFFAGMNAGSGGPFELLDPSLWKEFPAELWKLWVFSGIKYASSLMLILFAHEMGHYLQAKRYGVPASFPFFIPFPISPFGTMGAVIVQGAGVADRKSMFDIAISGPLAGLVFALPIAWWGMLNSSVEEVAANGFRYGDPLILQWMAEAVHGTIPKGADVTLNPLLFAGWVGIFITALNLIPIGQLDGGHILYTLIGKKAHYVAMGLMGGVVALMILFNSWNYIVIVVLLYFMGPKHPPTADDTVPLGTTRIILGWVTLAFIIIGFTPTPIIQQEEEQKQEEKQIKTLPANEIVLTSQHKEYASYHKIIKQQTN</sequence>
<keyword evidence="10 11" id="KW-0472">Membrane</keyword>
<feature type="transmembrane region" description="Helical" evidence="11">
    <location>
        <begin position="219"/>
        <end position="238"/>
    </location>
</feature>
<feature type="transmembrane region" description="Helical" evidence="11">
    <location>
        <begin position="309"/>
        <end position="329"/>
    </location>
</feature>
<feature type="transmembrane region" description="Helical" evidence="11">
    <location>
        <begin position="47"/>
        <end position="68"/>
    </location>
</feature>
<feature type="transmembrane region" description="Helical" evidence="11">
    <location>
        <begin position="259"/>
        <end position="289"/>
    </location>
</feature>
<evidence type="ECO:0000256" key="2">
    <source>
        <dbReference type="ARBA" id="ARBA00004229"/>
    </source>
</evidence>
<protein>
    <recommendedName>
        <fullName evidence="12">Peptidase M50 domain-containing protein</fullName>
    </recommendedName>
</protein>
<evidence type="ECO:0000259" key="12">
    <source>
        <dbReference type="Pfam" id="PF02163"/>
    </source>
</evidence>
<reference evidence="13" key="1">
    <citation type="submission" date="2018-06" db="EMBL/GenBank/DDBJ databases">
        <authorList>
            <person name="Zhirakovskaya E."/>
        </authorList>
    </citation>
    <scope>NUCLEOTIDE SEQUENCE</scope>
</reference>
<feature type="domain" description="Peptidase M50" evidence="12">
    <location>
        <begin position="100"/>
        <end position="272"/>
    </location>
</feature>
<accession>A0A3B1DNN0</accession>
<dbReference type="PANTHER" id="PTHR31412:SF0">
    <property type="entry name" value="ZINC METALLOPROTEASE EGY1, CHLOROPLASTIC-RELATED"/>
    <property type="match status" value="1"/>
</dbReference>
<organism evidence="13">
    <name type="scientific">hydrothermal vent metagenome</name>
    <dbReference type="NCBI Taxonomy" id="652676"/>
    <lineage>
        <taxon>unclassified sequences</taxon>
        <taxon>metagenomes</taxon>
        <taxon>ecological metagenomes</taxon>
    </lineage>
</organism>
<evidence type="ECO:0000256" key="11">
    <source>
        <dbReference type="SAM" id="Phobius"/>
    </source>
</evidence>
<dbReference type="GO" id="GO:0008233">
    <property type="term" value="F:peptidase activity"/>
    <property type="evidence" value="ECO:0007669"/>
    <property type="project" value="UniProtKB-KW"/>
</dbReference>
<dbReference type="InterPro" id="IPR008915">
    <property type="entry name" value="Peptidase_M50"/>
</dbReference>
<dbReference type="GO" id="GO:0006508">
    <property type="term" value="P:proteolysis"/>
    <property type="evidence" value="ECO:0007669"/>
    <property type="project" value="UniProtKB-KW"/>
</dbReference>
<dbReference type="PANTHER" id="PTHR31412">
    <property type="entry name" value="ZINC METALLOPROTEASE EGY1"/>
    <property type="match status" value="1"/>
</dbReference>
<evidence type="ECO:0000313" key="13">
    <source>
        <dbReference type="EMBL" id="VAX40471.1"/>
    </source>
</evidence>
<dbReference type="EMBL" id="UOGL01000444">
    <property type="protein sequence ID" value="VAX40471.1"/>
    <property type="molecule type" value="Genomic_DNA"/>
</dbReference>
<dbReference type="GO" id="GO:0016020">
    <property type="term" value="C:membrane"/>
    <property type="evidence" value="ECO:0007669"/>
    <property type="project" value="UniProtKB-SubCell"/>
</dbReference>
<keyword evidence="7" id="KW-0378">Hydrolase</keyword>
<evidence type="ECO:0000256" key="5">
    <source>
        <dbReference type="ARBA" id="ARBA00022670"/>
    </source>
</evidence>
<feature type="transmembrane region" description="Helical" evidence="11">
    <location>
        <begin position="88"/>
        <end position="109"/>
    </location>
</feature>
<keyword evidence="4" id="KW-0934">Plastid</keyword>
<dbReference type="CDD" id="cd06160">
    <property type="entry name" value="S2P-M50_like_2"/>
    <property type="match status" value="1"/>
</dbReference>
<proteinExistence type="predicted"/>
<name>A0A3B1DNN0_9ZZZZ</name>
<evidence type="ECO:0000256" key="3">
    <source>
        <dbReference type="ARBA" id="ARBA00022528"/>
    </source>
</evidence>